<evidence type="ECO:0000313" key="2">
    <source>
        <dbReference type="Proteomes" id="UP000184085"/>
    </source>
</evidence>
<dbReference type="InterPro" id="IPR052922">
    <property type="entry name" value="Cytidylate_Kinase-2"/>
</dbReference>
<evidence type="ECO:0000313" key="1">
    <source>
        <dbReference type="EMBL" id="SCM67971.1"/>
    </source>
</evidence>
<name>A0A1M4MZI5_9RHOB</name>
<protein>
    <submittedName>
        <fullName evidence="1">Adenylate kinase</fullName>
    </submittedName>
</protein>
<proteinExistence type="predicted"/>
<keyword evidence="1" id="KW-0418">Kinase</keyword>
<sequence length="194" mass="22465">MGYRIHITGAAGSGVSTLGRRLSKVLNLPLLDTDDYYWKPTQVPYTEKRTVPERLDLMHKAQPRNGWIVAGSLMGWGEELVEDADLIIFIYTPHDLRMQRLRAREARRYGHRITETGDMYLVHECFMGWASRYDDPQFKGRSLACHNKWLDRMGLPVLRLDGQRGVSHMTRRTMAALVPPIRIPQYPHLSQNLH</sequence>
<dbReference type="SUPFAM" id="SSF52540">
    <property type="entry name" value="P-loop containing nucleoside triphosphate hydrolases"/>
    <property type="match status" value="1"/>
</dbReference>
<keyword evidence="1" id="KW-0808">Transferase</keyword>
<dbReference type="Gene3D" id="3.40.50.300">
    <property type="entry name" value="P-loop containing nucleotide triphosphate hydrolases"/>
    <property type="match status" value="1"/>
</dbReference>
<dbReference type="InterPro" id="IPR027417">
    <property type="entry name" value="P-loop_NTPase"/>
</dbReference>
<organism evidence="1 2">
    <name type="scientific">Donghicola eburneus</name>
    <dbReference type="NCBI Taxonomy" id="393278"/>
    <lineage>
        <taxon>Bacteria</taxon>
        <taxon>Pseudomonadati</taxon>
        <taxon>Pseudomonadota</taxon>
        <taxon>Alphaproteobacteria</taxon>
        <taxon>Rhodobacterales</taxon>
        <taxon>Roseobacteraceae</taxon>
        <taxon>Donghicola</taxon>
    </lineage>
</organism>
<dbReference type="EMBL" id="FMJB01000050">
    <property type="protein sequence ID" value="SCM67971.1"/>
    <property type="molecule type" value="Genomic_DNA"/>
</dbReference>
<dbReference type="PANTHER" id="PTHR37816">
    <property type="entry name" value="YALI0E33011P"/>
    <property type="match status" value="1"/>
</dbReference>
<keyword evidence="2" id="KW-1185">Reference proteome</keyword>
<reference evidence="2" key="1">
    <citation type="submission" date="2016-09" db="EMBL/GenBank/DDBJ databases">
        <authorList>
            <person name="Wibberg D."/>
        </authorList>
    </citation>
    <scope>NUCLEOTIDE SEQUENCE [LARGE SCALE GENOMIC DNA]</scope>
</reference>
<gene>
    <name evidence="1" type="ORF">KARMA_2179</name>
</gene>
<dbReference type="RefSeq" id="WP_072706605.1">
    <property type="nucleotide sequence ID" value="NZ_FMJB01000050.1"/>
</dbReference>
<dbReference type="AlphaFoldDB" id="A0A1M4MZI5"/>
<dbReference type="NCBIfam" id="NF004861">
    <property type="entry name" value="PRK06217.1"/>
    <property type="match status" value="1"/>
</dbReference>
<dbReference type="GO" id="GO:0016301">
    <property type="term" value="F:kinase activity"/>
    <property type="evidence" value="ECO:0007669"/>
    <property type="project" value="UniProtKB-KW"/>
</dbReference>
<dbReference type="PANTHER" id="PTHR37816:SF2">
    <property type="entry name" value="DNA TOPOLOGY MODULATION PROTEIN FLAR-RELATED PROTEIN"/>
    <property type="match status" value="1"/>
</dbReference>
<accession>A0A1M4MZI5</accession>
<dbReference type="Proteomes" id="UP000184085">
    <property type="component" value="Unassembled WGS sequence"/>
</dbReference>